<dbReference type="RefSeq" id="WP_073479194.1">
    <property type="nucleotide sequence ID" value="NZ_FQZU01000075.1"/>
</dbReference>
<evidence type="ECO:0000256" key="1">
    <source>
        <dbReference type="ARBA" id="ARBA00004613"/>
    </source>
</evidence>
<evidence type="ECO:0000313" key="4">
    <source>
        <dbReference type="EMBL" id="SHL47697.1"/>
    </source>
</evidence>
<keyword evidence="3" id="KW-0843">Virulence</keyword>
<proteinExistence type="predicted"/>
<name>A0A1M7AYI9_9BACT</name>
<reference evidence="5" key="1">
    <citation type="submission" date="2016-11" db="EMBL/GenBank/DDBJ databases">
        <authorList>
            <person name="Varghese N."/>
            <person name="Submissions S."/>
        </authorList>
    </citation>
    <scope>NUCLEOTIDE SEQUENCE [LARGE SCALE GENOMIC DNA]</scope>
    <source>
        <strain evidence="5">DSM 16219</strain>
    </source>
</reference>
<dbReference type="STRING" id="1121393.SAMN02745216_05247"/>
<protein>
    <submittedName>
        <fullName evidence="4">Virulence plasmid B protein</fullName>
    </submittedName>
</protein>
<dbReference type="EMBL" id="FQZU01000075">
    <property type="protein sequence ID" value="SHL47697.1"/>
    <property type="molecule type" value="Genomic_DNA"/>
</dbReference>
<keyword evidence="5" id="KW-1185">Reference proteome</keyword>
<evidence type="ECO:0000313" key="5">
    <source>
        <dbReference type="Proteomes" id="UP000183994"/>
    </source>
</evidence>
<dbReference type="Pfam" id="PF03534">
    <property type="entry name" value="SpvB"/>
    <property type="match status" value="1"/>
</dbReference>
<keyword evidence="2" id="KW-0964">Secreted</keyword>
<evidence type="ECO:0000256" key="2">
    <source>
        <dbReference type="ARBA" id="ARBA00022525"/>
    </source>
</evidence>
<gene>
    <name evidence="4" type="ORF">SAMN02745216_05247</name>
</gene>
<dbReference type="AlphaFoldDB" id="A0A1M7AYI9"/>
<dbReference type="GO" id="GO:0005737">
    <property type="term" value="C:cytoplasm"/>
    <property type="evidence" value="ECO:0007669"/>
    <property type="project" value="InterPro"/>
</dbReference>
<comment type="subcellular location">
    <subcellularLocation>
        <location evidence="1">Secreted</location>
    </subcellularLocation>
</comment>
<dbReference type="Proteomes" id="UP000183994">
    <property type="component" value="Unassembled WGS sequence"/>
</dbReference>
<sequence length="208" mass="23386">MKSVKCILIEYKFFLLAVVIVLALFSSAFSSQFMESQINAPENGLQLETTTSSGMVQTRIPIQVPAGRGKITPKIELVYSSYGKNSWVGLGWDLNLGSITRNTAPLLDYSTDNYVYSTSGVSRELVHRSEWGAGFYGEKIESKFTKYEKKGDSWVATTTDGTKFYFGSTDGSRLYDRPDAARIFKWCLDRVEDTNGNYMTISYTKDQD</sequence>
<accession>A0A1M7AYI9</accession>
<evidence type="ECO:0000256" key="3">
    <source>
        <dbReference type="ARBA" id="ARBA00023026"/>
    </source>
</evidence>
<organism evidence="4 5">
    <name type="scientific">Desulfatibacillum alkenivorans DSM 16219</name>
    <dbReference type="NCBI Taxonomy" id="1121393"/>
    <lineage>
        <taxon>Bacteria</taxon>
        <taxon>Pseudomonadati</taxon>
        <taxon>Thermodesulfobacteriota</taxon>
        <taxon>Desulfobacteria</taxon>
        <taxon>Desulfobacterales</taxon>
        <taxon>Desulfatibacillaceae</taxon>
        <taxon>Desulfatibacillum</taxon>
    </lineage>
</organism>
<dbReference type="InterPro" id="IPR003284">
    <property type="entry name" value="Sal_SpvB"/>
</dbReference>
<dbReference type="GO" id="GO:0005576">
    <property type="term" value="C:extracellular region"/>
    <property type="evidence" value="ECO:0007669"/>
    <property type="project" value="UniProtKB-SubCell"/>
</dbReference>